<evidence type="ECO:0000256" key="4">
    <source>
        <dbReference type="ARBA" id="ARBA00022547"/>
    </source>
</evidence>
<keyword evidence="8 14" id="KW-0406">Ion transport</keyword>
<evidence type="ECO:0000313" key="17">
    <source>
        <dbReference type="EMBL" id="BBU25908.1"/>
    </source>
</evidence>
<evidence type="ECO:0000256" key="2">
    <source>
        <dbReference type="ARBA" id="ARBA00008892"/>
    </source>
</evidence>
<dbReference type="GO" id="GO:0045259">
    <property type="term" value="C:proton-transporting ATP synthase complex"/>
    <property type="evidence" value="ECO:0007669"/>
    <property type="project" value="UniProtKB-KW"/>
</dbReference>
<keyword evidence="7 15" id="KW-1133">Transmembrane helix</keyword>
<dbReference type="InterPro" id="IPR050635">
    <property type="entry name" value="ATPase_protein_8"/>
</dbReference>
<evidence type="ECO:0000313" key="16">
    <source>
        <dbReference type="EMBL" id="ALS20276.1"/>
    </source>
</evidence>
<dbReference type="GO" id="GO:0031966">
    <property type="term" value="C:mitochondrial membrane"/>
    <property type="evidence" value="ECO:0007669"/>
    <property type="project" value="UniProtKB-SubCell"/>
</dbReference>
<evidence type="ECO:0000256" key="13">
    <source>
        <dbReference type="ARBA" id="ARBA00064647"/>
    </source>
</evidence>
<keyword evidence="10 15" id="KW-0472">Membrane</keyword>
<dbReference type="AlphaFoldDB" id="A0A0U2VVI7"/>
<keyword evidence="6 14" id="KW-0375">Hydrogen ion transport</keyword>
<dbReference type="Pfam" id="PF00895">
    <property type="entry name" value="ATP-synt_8"/>
    <property type="match status" value="1"/>
</dbReference>
<evidence type="ECO:0000256" key="6">
    <source>
        <dbReference type="ARBA" id="ARBA00022781"/>
    </source>
</evidence>
<evidence type="ECO:0000256" key="5">
    <source>
        <dbReference type="ARBA" id="ARBA00022692"/>
    </source>
</evidence>
<evidence type="ECO:0000256" key="11">
    <source>
        <dbReference type="ARBA" id="ARBA00023310"/>
    </source>
</evidence>
<keyword evidence="11" id="KW-0066">ATP synthesis</keyword>
<dbReference type="CTD" id="4509"/>
<evidence type="ECO:0000256" key="14">
    <source>
        <dbReference type="RuleBase" id="RU003661"/>
    </source>
</evidence>
<keyword evidence="5 14" id="KW-0812">Transmembrane</keyword>
<keyword evidence="4 14" id="KW-0138">CF(0)</keyword>
<keyword evidence="9 14" id="KW-0496">Mitochondrion</keyword>
<dbReference type="PANTHER" id="PTHR39937">
    <property type="entry name" value="ATP SYNTHASE PROTEIN 8"/>
    <property type="match status" value="1"/>
</dbReference>
<dbReference type="RefSeq" id="YP_009228991.1">
    <property type="nucleotide sequence ID" value="NC_029222.1"/>
</dbReference>
<evidence type="ECO:0000256" key="9">
    <source>
        <dbReference type="ARBA" id="ARBA00023128"/>
    </source>
</evidence>
<comment type="subcellular location">
    <subcellularLocation>
        <location evidence="1 14">Mitochondrion membrane</location>
        <topology evidence="1 14">Single-pass membrane protein</topology>
    </subcellularLocation>
</comment>
<comment type="similarity">
    <text evidence="2 14">Belongs to the ATPase protein 8 family.</text>
</comment>
<dbReference type="EMBL" id="KT897925">
    <property type="protein sequence ID" value="ALS20276.1"/>
    <property type="molecule type" value="Genomic_DNA"/>
</dbReference>
<geneLocation type="mitochondrion" evidence="16"/>
<comment type="subunit">
    <text evidence="13">Component of the ATP synthase complex composed at least of ATP5F1A/subunit alpha, ATP5F1B/subunit beta, ATP5MC1/subunit c (homooctomer), MT-ATP6/subunit a, MT-ATP8/subunit 8, ATP5ME/subunit e, ATP5MF/subunit f, ATP5MG/subunit g, ATP5MK/subunit k, ATP5MJ/subunit j, ATP5F1C/subunit gamma, ATP5F1D/subunit delta, ATP5F1E/subunit epsilon, ATP5PF/subunit F6, ATP5PB/subunit b, ATP5PD/subunit d, ATP5PO/subunit OSCP. ATP synthase complex consists of a soluble F(1) head domain (subunits alpha(3) and beta(3)) - the catalytic core - and a membrane F(0) domain - the membrane proton channel (subunits c, a, 8, e, f, g, k and j). These two domains are linked by a central stalk (subunits gamma, delta, and epsilon) rotating inside the F1 region and a stationary peripheral stalk (subunits F6, b, d, and OSCP).</text>
</comment>
<proteinExistence type="inferred from homology"/>
<evidence type="ECO:0000256" key="8">
    <source>
        <dbReference type="ARBA" id="ARBA00023065"/>
    </source>
</evidence>
<evidence type="ECO:0000256" key="3">
    <source>
        <dbReference type="ARBA" id="ARBA00022448"/>
    </source>
</evidence>
<sequence>MPQLSPAPWLAILVSTWLVILIIIPPKILAHIFPNNPTPETTELSKKPTWAWPWP</sequence>
<protein>
    <recommendedName>
        <fullName evidence="14">ATP synthase complex subunit 8</fullName>
    </recommendedName>
</protein>
<organism evidence="16">
    <name type="scientific">Priacanthus macracanthus</name>
    <name type="common">red bigeye</name>
    <dbReference type="NCBI Taxonomy" id="270572"/>
    <lineage>
        <taxon>Eukaryota</taxon>
        <taxon>Metazoa</taxon>
        <taxon>Chordata</taxon>
        <taxon>Craniata</taxon>
        <taxon>Vertebrata</taxon>
        <taxon>Euteleostomi</taxon>
        <taxon>Actinopterygii</taxon>
        <taxon>Neopterygii</taxon>
        <taxon>Teleostei</taxon>
        <taxon>Neoteleostei</taxon>
        <taxon>Acanthomorphata</taxon>
        <taxon>Eupercaria</taxon>
        <taxon>Priacanthiformes</taxon>
        <taxon>Priacanthidae</taxon>
        <taxon>Priacanthus</taxon>
    </lineage>
</organism>
<dbReference type="InterPro" id="IPR001421">
    <property type="entry name" value="ATP8_metazoa"/>
</dbReference>
<dbReference type="EMBL" id="AP006800">
    <property type="protein sequence ID" value="BBU25908.1"/>
    <property type="molecule type" value="Genomic_DNA"/>
</dbReference>
<reference evidence="17" key="1">
    <citation type="submission" date="2004-04" db="EMBL/GenBank/DDBJ databases">
        <title>The ray-finned fish phylogeny.</title>
        <authorList>
            <person name="Miya M."/>
        </authorList>
    </citation>
    <scope>NUCLEOTIDE SEQUENCE</scope>
</reference>
<evidence type="ECO:0000256" key="12">
    <source>
        <dbReference type="ARBA" id="ARBA00053067"/>
    </source>
</evidence>
<evidence type="ECO:0000256" key="10">
    <source>
        <dbReference type="ARBA" id="ARBA00023136"/>
    </source>
</evidence>
<gene>
    <name evidence="16" type="primary">ATP8</name>
    <name evidence="17" type="synonym">ATPase8</name>
</gene>
<evidence type="ECO:0000256" key="15">
    <source>
        <dbReference type="SAM" id="Phobius"/>
    </source>
</evidence>
<feature type="transmembrane region" description="Helical" evidence="15">
    <location>
        <begin position="6"/>
        <end position="24"/>
    </location>
</feature>
<keyword evidence="3 14" id="KW-0813">Transport</keyword>
<accession>A0A0U2VVI7</accession>
<name>A0A0U2VVI7_9TELE</name>
<evidence type="ECO:0000256" key="1">
    <source>
        <dbReference type="ARBA" id="ARBA00004304"/>
    </source>
</evidence>
<dbReference type="GO" id="GO:0015078">
    <property type="term" value="F:proton transmembrane transporter activity"/>
    <property type="evidence" value="ECO:0007669"/>
    <property type="project" value="InterPro"/>
</dbReference>
<reference evidence="16" key="2">
    <citation type="submission" date="2015-10" db="EMBL/GenBank/DDBJ databases">
        <title>Complete mitochondrial genome of Red bigeye (Priacanthus macracanthus).</title>
        <authorList>
            <person name="Liu J."/>
            <person name="Xu T."/>
        </authorList>
    </citation>
    <scope>NUCLEOTIDE SEQUENCE</scope>
</reference>
<dbReference type="GeneID" id="26834516"/>
<dbReference type="GO" id="GO:0015986">
    <property type="term" value="P:proton motive force-driven ATP synthesis"/>
    <property type="evidence" value="ECO:0007669"/>
    <property type="project" value="InterPro"/>
</dbReference>
<comment type="function">
    <text evidence="12">Subunit 8, of the mitochondrial membrane ATP synthase complex (F(1)F(0) ATP synthase or Complex V) that produces ATP from ADP in the presence of a proton gradient across the membrane which is generated by electron transport complexes of the respiratory chain. ATP synthase complex consist of a soluble F(1) head domain - the catalytic core - and a membrane F(1) domain - the membrane proton channel. These two domains are linked by a central stalk rotating inside the F(1) region and a stationary peripheral stalk. During catalysis, ATP synthesis in the catalytic domain of F(1) is coupled via a rotary mechanism of the central stalk subunits to proton translocation. In vivo, can only synthesize ATP although its ATP hydrolase activity can be activated artificially in vitro. Part of the complex F(0) domain.</text>
</comment>
<dbReference type="PANTHER" id="PTHR39937:SF1">
    <property type="entry name" value="ATP SYNTHASE PROTEIN 8"/>
    <property type="match status" value="1"/>
</dbReference>
<evidence type="ECO:0000256" key="7">
    <source>
        <dbReference type="ARBA" id="ARBA00022989"/>
    </source>
</evidence>